<feature type="compositionally biased region" description="Basic residues" evidence="1">
    <location>
        <begin position="521"/>
        <end position="532"/>
    </location>
</feature>
<dbReference type="PANTHER" id="PTHR33167">
    <property type="entry name" value="TRANSCRIPTION FACTOR, PUTATIVE (DUF863)-RELATED"/>
    <property type="match status" value="1"/>
</dbReference>
<name>A0A0A9DB61_ARUDO</name>
<dbReference type="PANTHER" id="PTHR33167:SF56">
    <property type="entry name" value="EXPRESSED PROTEIN"/>
    <property type="match status" value="1"/>
</dbReference>
<dbReference type="InterPro" id="IPR008581">
    <property type="entry name" value="DUF863_pln"/>
</dbReference>
<sequence>MKELHKFYGSFWTQSSGAPSNLHTTHEHKLMNLGSRGNQNPELATISNKRKSLCNVAEQNLDVRSSIRGKPDAYHGVIDLEKPTTSGDAVETVGCSGFGNLANQNGRSQDHSCCVSPENSSLAESAQLCRGWNSSRVSPGSVGSSETPDCHSPIKPSNTEPRHSLIDLNVAQEESLLVFCAPSQETYSPLFHSCSTYPGNSSKSPRELSKIEFGSTIGSVNGSSITVIVPRSATESSRDVVTAPSIQQKELFDLNVSLESIDMPSEIISDCRDKVVNNDGSKGMPSSPLSKKHSPQSETSMKHLVVQYDHMLASKNDKNVLLQTTTNNGTDKVQPPESGTNNKELLIPETPLVDNHVRSRLGVPHDGPSNSQLTVSMLQAEAERDDKAAATAAETLLFIFKHNSSCTADCPGNNSQTSAQDGNDEPQCSLDSFEKIVLSLEEVRDDGQSLPVLPPDNDGPSCGIKLKRGRGMRNFQREIIPGLVSLARQDICNDLDAIGYEPKKTRSRKTRRGQGAPSTRSRPRKRGSAARN</sequence>
<feature type="region of interest" description="Disordered" evidence="1">
    <location>
        <begin position="137"/>
        <end position="161"/>
    </location>
</feature>
<organism evidence="2">
    <name type="scientific">Arundo donax</name>
    <name type="common">Giant reed</name>
    <name type="synonym">Donax arundinaceus</name>
    <dbReference type="NCBI Taxonomy" id="35708"/>
    <lineage>
        <taxon>Eukaryota</taxon>
        <taxon>Viridiplantae</taxon>
        <taxon>Streptophyta</taxon>
        <taxon>Embryophyta</taxon>
        <taxon>Tracheophyta</taxon>
        <taxon>Spermatophyta</taxon>
        <taxon>Magnoliopsida</taxon>
        <taxon>Liliopsida</taxon>
        <taxon>Poales</taxon>
        <taxon>Poaceae</taxon>
        <taxon>PACMAD clade</taxon>
        <taxon>Arundinoideae</taxon>
        <taxon>Arundineae</taxon>
        <taxon>Arundo</taxon>
    </lineage>
</organism>
<dbReference type="EMBL" id="GBRH01213967">
    <property type="protein sequence ID" value="JAD83928.1"/>
    <property type="molecule type" value="Transcribed_RNA"/>
</dbReference>
<reference evidence="2" key="1">
    <citation type="submission" date="2014-09" db="EMBL/GenBank/DDBJ databases">
        <authorList>
            <person name="Magalhaes I.L.F."/>
            <person name="Oliveira U."/>
            <person name="Santos F.R."/>
            <person name="Vidigal T.H.D.A."/>
            <person name="Brescovit A.D."/>
            <person name="Santos A.J."/>
        </authorList>
    </citation>
    <scope>NUCLEOTIDE SEQUENCE</scope>
    <source>
        <tissue evidence="2">Shoot tissue taken approximately 20 cm above the soil surface</tissue>
    </source>
</reference>
<dbReference type="AlphaFoldDB" id="A0A0A9DB61"/>
<evidence type="ECO:0000256" key="1">
    <source>
        <dbReference type="SAM" id="MobiDB-lite"/>
    </source>
</evidence>
<protein>
    <submittedName>
        <fullName evidence="2">Uncharacterized protein</fullName>
    </submittedName>
</protein>
<reference evidence="2" key="2">
    <citation type="journal article" date="2015" name="Data Brief">
        <title>Shoot transcriptome of the giant reed, Arundo donax.</title>
        <authorList>
            <person name="Barrero R.A."/>
            <person name="Guerrero F.D."/>
            <person name="Moolhuijzen P."/>
            <person name="Goolsby J.A."/>
            <person name="Tidwell J."/>
            <person name="Bellgard S.E."/>
            <person name="Bellgard M.I."/>
        </authorList>
    </citation>
    <scope>NUCLEOTIDE SEQUENCE</scope>
    <source>
        <tissue evidence="2">Shoot tissue taken approximately 20 cm above the soil surface</tissue>
    </source>
</reference>
<accession>A0A0A9DB61</accession>
<evidence type="ECO:0000313" key="2">
    <source>
        <dbReference type="EMBL" id="JAD83928.1"/>
    </source>
</evidence>
<dbReference type="Pfam" id="PF05904">
    <property type="entry name" value="DUF863"/>
    <property type="match status" value="1"/>
</dbReference>
<feature type="region of interest" description="Disordered" evidence="1">
    <location>
        <begin position="276"/>
        <end position="299"/>
    </location>
</feature>
<feature type="region of interest" description="Disordered" evidence="1">
    <location>
        <begin position="497"/>
        <end position="532"/>
    </location>
</feature>
<proteinExistence type="predicted"/>